<dbReference type="GO" id="GO:0000398">
    <property type="term" value="P:mRNA splicing, via spliceosome"/>
    <property type="evidence" value="ECO:0007669"/>
    <property type="project" value="UniProtKB-UniRule"/>
</dbReference>
<evidence type="ECO:0000313" key="10">
    <source>
        <dbReference type="Proteomes" id="UP000626109"/>
    </source>
</evidence>
<evidence type="ECO:0000256" key="8">
    <source>
        <dbReference type="SAM" id="MobiDB-lite"/>
    </source>
</evidence>
<evidence type="ECO:0000256" key="2">
    <source>
        <dbReference type="ARBA" id="ARBA00006164"/>
    </source>
</evidence>
<name>A0A813ILU2_POLGL</name>
<feature type="non-terminal residue" evidence="9">
    <location>
        <position position="392"/>
    </location>
</feature>
<dbReference type="AlphaFoldDB" id="A0A813ILU2"/>
<dbReference type="EMBL" id="CAJNNW010009817">
    <property type="protein sequence ID" value="CAE8651268.1"/>
    <property type="molecule type" value="Genomic_DNA"/>
</dbReference>
<comment type="subcellular location">
    <subcellularLocation>
        <location evidence="1 7">Nucleus</location>
    </subcellularLocation>
</comment>
<feature type="compositionally biased region" description="Basic and acidic residues" evidence="8">
    <location>
        <begin position="97"/>
        <end position="114"/>
    </location>
</feature>
<dbReference type="InterPro" id="IPR005037">
    <property type="entry name" value="PRP38"/>
</dbReference>
<proteinExistence type="inferred from homology"/>
<comment type="caution">
    <text evidence="9">The sequence shown here is derived from an EMBL/GenBank/DDBJ whole genome shotgun (WGS) entry which is preliminary data.</text>
</comment>
<protein>
    <recommendedName>
        <fullName evidence="7">Pre-mRNA-splicing factor 38</fullName>
    </recommendedName>
</protein>
<accession>A0A813ILU2</accession>
<feature type="compositionally biased region" description="Low complexity" evidence="8">
    <location>
        <begin position="1"/>
        <end position="34"/>
    </location>
</feature>
<dbReference type="Pfam" id="PF03371">
    <property type="entry name" value="PRP38"/>
    <property type="match status" value="1"/>
</dbReference>
<feature type="region of interest" description="Disordered" evidence="8">
    <location>
        <begin position="158"/>
        <end position="198"/>
    </location>
</feature>
<reference evidence="9" key="1">
    <citation type="submission" date="2021-02" db="EMBL/GenBank/DDBJ databases">
        <authorList>
            <person name="Dougan E. K."/>
            <person name="Rhodes N."/>
            <person name="Thang M."/>
            <person name="Chan C."/>
        </authorList>
    </citation>
    <scope>NUCLEOTIDE SEQUENCE</scope>
</reference>
<keyword evidence="5 7" id="KW-0508">mRNA splicing</keyword>
<evidence type="ECO:0000256" key="3">
    <source>
        <dbReference type="ARBA" id="ARBA00022664"/>
    </source>
</evidence>
<evidence type="ECO:0000256" key="7">
    <source>
        <dbReference type="RuleBase" id="RU367025"/>
    </source>
</evidence>
<evidence type="ECO:0000256" key="6">
    <source>
        <dbReference type="ARBA" id="ARBA00023242"/>
    </source>
</evidence>
<keyword evidence="6 7" id="KW-0539">Nucleus</keyword>
<evidence type="ECO:0000256" key="5">
    <source>
        <dbReference type="ARBA" id="ARBA00023187"/>
    </source>
</evidence>
<gene>
    <name evidence="9" type="ORF">PGLA2088_LOCUS8994</name>
</gene>
<dbReference type="GO" id="GO:0005681">
    <property type="term" value="C:spliceosomal complex"/>
    <property type="evidence" value="ECO:0007669"/>
    <property type="project" value="UniProtKB-KW"/>
</dbReference>
<feature type="compositionally biased region" description="Low complexity" evidence="8">
    <location>
        <begin position="42"/>
        <end position="60"/>
    </location>
</feature>
<feature type="region of interest" description="Disordered" evidence="8">
    <location>
        <begin position="1"/>
        <end position="144"/>
    </location>
</feature>
<organism evidence="9 10">
    <name type="scientific">Polarella glacialis</name>
    <name type="common">Dinoflagellate</name>
    <dbReference type="NCBI Taxonomy" id="89957"/>
    <lineage>
        <taxon>Eukaryota</taxon>
        <taxon>Sar</taxon>
        <taxon>Alveolata</taxon>
        <taxon>Dinophyceae</taxon>
        <taxon>Suessiales</taxon>
        <taxon>Suessiaceae</taxon>
        <taxon>Polarella</taxon>
    </lineage>
</organism>
<evidence type="ECO:0000256" key="4">
    <source>
        <dbReference type="ARBA" id="ARBA00022728"/>
    </source>
</evidence>
<evidence type="ECO:0000256" key="1">
    <source>
        <dbReference type="ARBA" id="ARBA00004123"/>
    </source>
</evidence>
<comment type="similarity">
    <text evidence="2 7">Belongs to the PRP38 family.</text>
</comment>
<feature type="compositionally biased region" description="Basic and acidic residues" evidence="8">
    <location>
        <begin position="62"/>
        <end position="75"/>
    </location>
</feature>
<keyword evidence="4 7" id="KW-0747">Spliceosome</keyword>
<dbReference type="PANTHER" id="PTHR23142">
    <property type="entry name" value="PRE-MRNA-SPLICING FACTOR 38A-RELATED"/>
    <property type="match status" value="1"/>
</dbReference>
<feature type="compositionally biased region" description="Basic and acidic residues" evidence="8">
    <location>
        <begin position="158"/>
        <end position="176"/>
    </location>
</feature>
<comment type="function">
    <text evidence="7">Required for pre-mRNA splicing.</text>
</comment>
<sequence>MSGMSGMSSMNAMGQMGQQQQQTAGNAALVAAGAESHERQPTSISGSSGATSSTFRAAGGFEKSREAMERKEHLLADLQAATESLSSRKPQAAAAKIEPRSRSRDDRSRSREGRSGGGASSNAQGGNTKDREKTPPRCHLHPAKKPNAKCRFCQKAQGTKDGKAAEADSKDQKEESGGSASSKSKKVEKQVEQEEEEDYSRRTFKCAPMLKDQIFGSSYFKSLLQMSTIEELMEEISNYADTLDVYNAGTHVSPSCFICQVYRLFTLPSAESLDEMQVVLDHPTSAKVRCAGFLYMRFVVPPAKIFERLEEYLFDDTPLKYQDGGKTTNTTIGEYVEMLLNRDKYYNTTVPRLPVKVRHLMEKELAPIKIFRKRMQAHLTNSLKKISGQAVE</sequence>
<keyword evidence="3 7" id="KW-0507">mRNA processing</keyword>
<dbReference type="Proteomes" id="UP000626109">
    <property type="component" value="Unassembled WGS sequence"/>
</dbReference>
<evidence type="ECO:0000313" key="9">
    <source>
        <dbReference type="EMBL" id="CAE8651268.1"/>
    </source>
</evidence>